<keyword evidence="2" id="KW-1185">Reference proteome</keyword>
<accession>A0A9P9RA09</accession>
<organism evidence="1 2">
    <name type="scientific">Fusarium redolens</name>
    <dbReference type="NCBI Taxonomy" id="48865"/>
    <lineage>
        <taxon>Eukaryota</taxon>
        <taxon>Fungi</taxon>
        <taxon>Dikarya</taxon>
        <taxon>Ascomycota</taxon>
        <taxon>Pezizomycotina</taxon>
        <taxon>Sordariomycetes</taxon>
        <taxon>Hypocreomycetidae</taxon>
        <taxon>Hypocreales</taxon>
        <taxon>Nectriaceae</taxon>
        <taxon>Fusarium</taxon>
        <taxon>Fusarium redolens species complex</taxon>
    </lineage>
</organism>
<reference evidence="1" key="1">
    <citation type="journal article" date="2021" name="Nat. Commun.">
        <title>Genetic determinants of endophytism in the Arabidopsis root mycobiome.</title>
        <authorList>
            <person name="Mesny F."/>
            <person name="Miyauchi S."/>
            <person name="Thiergart T."/>
            <person name="Pickel B."/>
            <person name="Atanasova L."/>
            <person name="Karlsson M."/>
            <person name="Huettel B."/>
            <person name="Barry K.W."/>
            <person name="Haridas S."/>
            <person name="Chen C."/>
            <person name="Bauer D."/>
            <person name="Andreopoulos W."/>
            <person name="Pangilinan J."/>
            <person name="LaButti K."/>
            <person name="Riley R."/>
            <person name="Lipzen A."/>
            <person name="Clum A."/>
            <person name="Drula E."/>
            <person name="Henrissat B."/>
            <person name="Kohler A."/>
            <person name="Grigoriev I.V."/>
            <person name="Martin F.M."/>
            <person name="Hacquard S."/>
        </authorList>
    </citation>
    <scope>NUCLEOTIDE SEQUENCE</scope>
    <source>
        <strain evidence="1">MPI-CAGE-AT-0023</strain>
    </source>
</reference>
<sequence>MDGAVVKDEEMDAECPKPKLDKRLPCTAISISIYVDSNSICVRKGCPVIGESKRPAAQQHLFALDSHLPFFLPFTPTRFARWHSIFDQHSPFFPIRQQLSYQSHSTLTTLLSVFYGISVHSNCNVDHFSPLLDIFFIDEHNSTFGVESVASLRTAKTLDTVDQVRFTPPGVCHYSSLLELRPTRSLSSQDRDTRLGLNTEADVLTLVSMDGA</sequence>
<proteinExistence type="predicted"/>
<dbReference type="GeneID" id="70226664"/>
<dbReference type="Proteomes" id="UP000720189">
    <property type="component" value="Unassembled WGS sequence"/>
</dbReference>
<dbReference type="RefSeq" id="XP_046057616.1">
    <property type="nucleotide sequence ID" value="XM_046196710.1"/>
</dbReference>
<evidence type="ECO:0000313" key="1">
    <source>
        <dbReference type="EMBL" id="KAH7270848.1"/>
    </source>
</evidence>
<name>A0A9P9RA09_FUSRE</name>
<gene>
    <name evidence="1" type="ORF">BKA55DRAFT_61590</name>
</gene>
<dbReference type="AlphaFoldDB" id="A0A9P9RA09"/>
<dbReference type="OrthoDB" id="10654683at2759"/>
<protein>
    <submittedName>
        <fullName evidence="1">Uncharacterized protein</fullName>
    </submittedName>
</protein>
<comment type="caution">
    <text evidence="1">The sequence shown here is derived from an EMBL/GenBank/DDBJ whole genome shotgun (WGS) entry which is preliminary data.</text>
</comment>
<dbReference type="EMBL" id="JAGMUX010000001">
    <property type="protein sequence ID" value="KAH7270848.1"/>
    <property type="molecule type" value="Genomic_DNA"/>
</dbReference>
<evidence type="ECO:0000313" key="2">
    <source>
        <dbReference type="Proteomes" id="UP000720189"/>
    </source>
</evidence>